<dbReference type="AlphaFoldDB" id="A0A1G1KXX3"/>
<evidence type="ECO:0000313" key="2">
    <source>
        <dbReference type="Proteomes" id="UP000178187"/>
    </source>
</evidence>
<accession>A0A1G1KXX3</accession>
<dbReference type="GO" id="GO:0003677">
    <property type="term" value="F:DNA binding"/>
    <property type="evidence" value="ECO:0007669"/>
    <property type="project" value="InterPro"/>
</dbReference>
<proteinExistence type="predicted"/>
<dbReference type="Pfam" id="PF06892">
    <property type="entry name" value="Phage_CP76"/>
    <property type="match status" value="1"/>
</dbReference>
<sequence>MTTTITRSGEQGKVETPTAFNPCNLFKLRTLIARAFFQSGKSSKEIAFDLGVSYQFLANAANPNFGSFKFPFLRAIDLVKASGDSGLLEYFAHACNFSIFRLPEAPISEQAFVQLGQNVFSSLDMLETTLLEILFKKSSDFDTFQQELWWAITALVRLKIAAEKFRSEATK</sequence>
<comment type="caution">
    <text evidence="1">The sequence shown here is derived from an EMBL/GenBank/DDBJ whole genome shotgun (WGS) entry which is preliminary data.</text>
</comment>
<dbReference type="InterPro" id="IPR009679">
    <property type="entry name" value="Phage_186_CII-like"/>
</dbReference>
<gene>
    <name evidence="1" type="ORF">A3G33_08155</name>
</gene>
<dbReference type="EMBL" id="MHFR01000039">
    <property type="protein sequence ID" value="OGW97775.1"/>
    <property type="molecule type" value="Genomic_DNA"/>
</dbReference>
<reference evidence="1 2" key="1">
    <citation type="journal article" date="2016" name="Nat. Commun.">
        <title>Thousands of microbial genomes shed light on interconnected biogeochemical processes in an aquifer system.</title>
        <authorList>
            <person name="Anantharaman K."/>
            <person name="Brown C.T."/>
            <person name="Hug L.A."/>
            <person name="Sharon I."/>
            <person name="Castelle C.J."/>
            <person name="Probst A.J."/>
            <person name="Thomas B.C."/>
            <person name="Singh A."/>
            <person name="Wilkins M.J."/>
            <person name="Karaoz U."/>
            <person name="Brodie E.L."/>
            <person name="Williams K.H."/>
            <person name="Hubbard S.S."/>
            <person name="Banfield J.F."/>
        </authorList>
    </citation>
    <scope>NUCLEOTIDE SEQUENCE [LARGE SCALE GENOMIC DNA]</scope>
</reference>
<evidence type="ECO:0000313" key="1">
    <source>
        <dbReference type="EMBL" id="OGW97775.1"/>
    </source>
</evidence>
<name>A0A1G1KXX3_9BACT</name>
<protein>
    <submittedName>
        <fullName evidence="1">Uncharacterized protein</fullName>
    </submittedName>
</protein>
<dbReference type="Proteomes" id="UP000178187">
    <property type="component" value="Unassembled WGS sequence"/>
</dbReference>
<organism evidence="1 2">
    <name type="scientific">Candidatus Danuiimicrobium aquiferis</name>
    <dbReference type="NCBI Taxonomy" id="1801832"/>
    <lineage>
        <taxon>Bacteria</taxon>
        <taxon>Pseudomonadati</taxon>
        <taxon>Candidatus Omnitrophota</taxon>
        <taxon>Candidatus Danuiimicrobium</taxon>
    </lineage>
</organism>